<sequence>MSAIRRSPSARSVSSDASVLFTVLRCSLAQRVNVFCWIRFQTASSASSRSITFSSSSPATALLPRRSADDAILPLVTSAAALAMLSLPLLIAVDLAG</sequence>
<dbReference type="AlphaFoldDB" id="A0A6B0UDY9"/>
<keyword evidence="1" id="KW-0472">Membrane</keyword>
<feature type="transmembrane region" description="Helical" evidence="1">
    <location>
        <begin position="71"/>
        <end position="93"/>
    </location>
</feature>
<keyword evidence="1" id="KW-0812">Transmembrane</keyword>
<evidence type="ECO:0000313" key="2">
    <source>
        <dbReference type="EMBL" id="MXU87574.1"/>
    </source>
</evidence>
<reference evidence="2" key="1">
    <citation type="submission" date="2019-12" db="EMBL/GenBank/DDBJ databases">
        <title>An insight into the sialome of adult female Ixodes ricinus ticks feeding for 6 days.</title>
        <authorList>
            <person name="Perner J."/>
            <person name="Ribeiro J.M.C."/>
        </authorList>
    </citation>
    <scope>NUCLEOTIDE SEQUENCE</scope>
    <source>
        <strain evidence="2">Semi-engorged</strain>
        <tissue evidence="2">Salivary glands</tissue>
    </source>
</reference>
<proteinExistence type="predicted"/>
<dbReference type="EMBL" id="GIFC01005491">
    <property type="protein sequence ID" value="MXU87574.1"/>
    <property type="molecule type" value="Transcribed_RNA"/>
</dbReference>
<organism evidence="2">
    <name type="scientific">Ixodes ricinus</name>
    <name type="common">Common tick</name>
    <name type="synonym">Acarus ricinus</name>
    <dbReference type="NCBI Taxonomy" id="34613"/>
    <lineage>
        <taxon>Eukaryota</taxon>
        <taxon>Metazoa</taxon>
        <taxon>Ecdysozoa</taxon>
        <taxon>Arthropoda</taxon>
        <taxon>Chelicerata</taxon>
        <taxon>Arachnida</taxon>
        <taxon>Acari</taxon>
        <taxon>Parasitiformes</taxon>
        <taxon>Ixodida</taxon>
        <taxon>Ixodoidea</taxon>
        <taxon>Ixodidae</taxon>
        <taxon>Ixodinae</taxon>
        <taxon>Ixodes</taxon>
    </lineage>
</organism>
<evidence type="ECO:0000256" key="1">
    <source>
        <dbReference type="SAM" id="Phobius"/>
    </source>
</evidence>
<name>A0A6B0UDY9_IXORI</name>
<accession>A0A6B0UDY9</accession>
<protein>
    <submittedName>
        <fullName evidence="2">Uncharacterized protein</fullName>
    </submittedName>
</protein>
<keyword evidence="1" id="KW-1133">Transmembrane helix</keyword>